<evidence type="ECO:0000259" key="12">
    <source>
        <dbReference type="Pfam" id="PF02687"/>
    </source>
</evidence>
<dbReference type="InterPro" id="IPR003838">
    <property type="entry name" value="ABC3_permease_C"/>
</dbReference>
<evidence type="ECO:0000256" key="2">
    <source>
        <dbReference type="ARBA" id="ARBA00008697"/>
    </source>
</evidence>
<feature type="transmembrane region" description="Helical" evidence="11">
    <location>
        <begin position="15"/>
        <end position="39"/>
    </location>
</feature>
<comment type="similarity">
    <text evidence="2">Belongs to the ABC-4 integral membrane protein family. HrtB subfamily.</text>
</comment>
<name>G5JPV1_STRCG</name>
<dbReference type="OrthoDB" id="384327at2"/>
<keyword evidence="5" id="KW-0813">Transport</keyword>
<keyword evidence="9 11" id="KW-0472">Membrane</keyword>
<evidence type="ECO:0000256" key="6">
    <source>
        <dbReference type="ARBA" id="ARBA00022475"/>
    </source>
</evidence>
<evidence type="ECO:0000256" key="11">
    <source>
        <dbReference type="SAM" id="Phobius"/>
    </source>
</evidence>
<keyword evidence="8 11" id="KW-1133">Transmembrane helix</keyword>
<dbReference type="Pfam" id="PF02687">
    <property type="entry name" value="FtsX"/>
    <property type="match status" value="1"/>
</dbReference>
<dbReference type="AlphaFoldDB" id="G5JPV1"/>
<evidence type="ECO:0000256" key="7">
    <source>
        <dbReference type="ARBA" id="ARBA00022692"/>
    </source>
</evidence>
<accession>G5JPV1</accession>
<evidence type="ECO:0000256" key="5">
    <source>
        <dbReference type="ARBA" id="ARBA00022448"/>
    </source>
</evidence>
<dbReference type="PANTHER" id="PTHR43738:SF1">
    <property type="entry name" value="HEMIN TRANSPORT SYSTEM PERMEASE PROTEIN HRTB-RELATED"/>
    <property type="match status" value="1"/>
</dbReference>
<feature type="transmembrane region" description="Helical" evidence="11">
    <location>
        <begin position="318"/>
        <end position="338"/>
    </location>
</feature>
<dbReference type="GO" id="GO:0005886">
    <property type="term" value="C:plasma membrane"/>
    <property type="evidence" value="ECO:0007669"/>
    <property type="project" value="UniProtKB-SubCell"/>
</dbReference>
<protein>
    <recommendedName>
        <fullName evidence="4">Putative hemin transport system permease protein HrtB</fullName>
    </recommendedName>
</protein>
<keyword evidence="6" id="KW-1003">Cell membrane</keyword>
<dbReference type="EMBL" id="AEUV02000002">
    <property type="protein sequence ID" value="EHI74026.1"/>
    <property type="molecule type" value="Genomic_DNA"/>
</dbReference>
<feature type="transmembrane region" description="Helical" evidence="11">
    <location>
        <begin position="276"/>
        <end position="306"/>
    </location>
</feature>
<dbReference type="eggNOG" id="COG0577">
    <property type="taxonomic scope" value="Bacteria"/>
</dbReference>
<evidence type="ECO:0000259" key="13">
    <source>
        <dbReference type="Pfam" id="PF12704"/>
    </source>
</evidence>
<dbReference type="RefSeq" id="WP_004226736.1">
    <property type="nucleotide sequence ID" value="NZ_AEUV02000002.1"/>
</dbReference>
<evidence type="ECO:0000256" key="3">
    <source>
        <dbReference type="ARBA" id="ARBA00011131"/>
    </source>
</evidence>
<evidence type="ECO:0000313" key="15">
    <source>
        <dbReference type="Proteomes" id="UP000004322"/>
    </source>
</evidence>
<dbReference type="Pfam" id="PF12704">
    <property type="entry name" value="MacB_PCD"/>
    <property type="match status" value="1"/>
</dbReference>
<dbReference type="STRING" id="873449.STRCR_1684"/>
<sequence>MFLALKEIRHEKVRYSLVIAMITLITYLIFIMTSLALGLAHENTAAIESWKIKTVLLNDNANTTLRQSLLTKEQVKPYTDDRDKAQIGETTVILTARGAKKTSATFVGLKASQFIAKDMKISDGRSFKAGHEVVVDDSLADDGYNLGDKIKLNGFDQTFTIVGFTRGAKLNIAPVVYGQLSDWQTLKGTKDFAASAIVSKKANLDVDKDGVKSYSVNSMIQKLPGYSAQNETFVFMIAFLMIISLVIIAVFLYIITIQKINNFAVLRAQGIPAGRLMSATLAQSFILTATGLILGILLTIITSLAIPSNVPMTFKFNLLSLVSFGMIIMALIGSLIPLRIIAKIDPTSIIGG</sequence>
<feature type="transmembrane region" description="Helical" evidence="11">
    <location>
        <begin position="233"/>
        <end position="255"/>
    </location>
</feature>
<keyword evidence="7 11" id="KW-0812">Transmembrane</keyword>
<feature type="domain" description="ABC3 transporter permease C-terminal" evidence="12">
    <location>
        <begin position="235"/>
        <end position="346"/>
    </location>
</feature>
<dbReference type="InterPro" id="IPR051125">
    <property type="entry name" value="ABC-4/HrtB_transporter"/>
</dbReference>
<keyword evidence="15" id="KW-1185">Reference proteome</keyword>
<comment type="caution">
    <text evidence="14">The sequence shown here is derived from an EMBL/GenBank/DDBJ whole genome shotgun (WGS) entry which is preliminary data.</text>
</comment>
<evidence type="ECO:0000313" key="14">
    <source>
        <dbReference type="EMBL" id="EHI74026.1"/>
    </source>
</evidence>
<evidence type="ECO:0000256" key="10">
    <source>
        <dbReference type="ARBA" id="ARBA00024973"/>
    </source>
</evidence>
<feature type="domain" description="MacB-like periplasmic core" evidence="13">
    <location>
        <begin position="30"/>
        <end position="183"/>
    </location>
</feature>
<evidence type="ECO:0000256" key="9">
    <source>
        <dbReference type="ARBA" id="ARBA00023136"/>
    </source>
</evidence>
<evidence type="ECO:0000256" key="4">
    <source>
        <dbReference type="ARBA" id="ARBA00016962"/>
    </source>
</evidence>
<dbReference type="InterPro" id="IPR025857">
    <property type="entry name" value="MacB_PCD"/>
</dbReference>
<comment type="subcellular location">
    <subcellularLocation>
        <location evidence="1">Cell membrane</location>
        <topology evidence="1">Multi-pass membrane protein</topology>
    </subcellularLocation>
</comment>
<evidence type="ECO:0000256" key="1">
    <source>
        <dbReference type="ARBA" id="ARBA00004651"/>
    </source>
</evidence>
<reference evidence="14" key="1">
    <citation type="submission" date="2011-07" db="EMBL/GenBank/DDBJ databases">
        <authorList>
            <person name="Stanhope M.J."/>
            <person name="Durkin A.S."/>
            <person name="Hostetler J."/>
            <person name="Kim M."/>
            <person name="Radune D."/>
            <person name="Singh I."/>
            <person name="Town C.D."/>
        </authorList>
    </citation>
    <scope>NUCLEOTIDE SEQUENCE [LARGE SCALE GENOMIC DNA]</scope>
    <source>
        <strain evidence="14">HS-6</strain>
    </source>
</reference>
<comment type="subunit">
    <text evidence="3">The complex is composed of two ATP-binding proteins (HrtA), two transmembrane proteins (HrtB) and a solute-binding protein.</text>
</comment>
<comment type="function">
    <text evidence="10">Part of the ABC transporter complex hrt involved in hemin import. Responsible for the translocation of the substrate across the membrane.</text>
</comment>
<evidence type="ECO:0000256" key="8">
    <source>
        <dbReference type="ARBA" id="ARBA00022989"/>
    </source>
</evidence>
<dbReference type="Proteomes" id="UP000004322">
    <property type="component" value="Unassembled WGS sequence"/>
</dbReference>
<proteinExistence type="inferred from homology"/>
<gene>
    <name evidence="14" type="ORF">STRCR_1684</name>
</gene>
<organism evidence="14 15">
    <name type="scientific">Streptococcus criceti HS-6</name>
    <dbReference type="NCBI Taxonomy" id="873449"/>
    <lineage>
        <taxon>Bacteria</taxon>
        <taxon>Bacillati</taxon>
        <taxon>Bacillota</taxon>
        <taxon>Bacilli</taxon>
        <taxon>Lactobacillales</taxon>
        <taxon>Streptococcaceae</taxon>
        <taxon>Streptococcus</taxon>
    </lineage>
</organism>
<dbReference type="PANTHER" id="PTHR43738">
    <property type="entry name" value="ABC TRANSPORTER, MEMBRANE PROTEIN"/>
    <property type="match status" value="1"/>
</dbReference>